<feature type="domain" description="Thioredoxin" evidence="2">
    <location>
        <begin position="128"/>
        <end position="265"/>
    </location>
</feature>
<keyword evidence="1" id="KW-0676">Redox-active center</keyword>
<dbReference type="PROSITE" id="PS00194">
    <property type="entry name" value="THIOREDOXIN_1"/>
    <property type="match status" value="1"/>
</dbReference>
<dbReference type="PANTHER" id="PTHR42852:SF13">
    <property type="entry name" value="PROTEIN DIPZ"/>
    <property type="match status" value="1"/>
</dbReference>
<dbReference type="InterPro" id="IPR050553">
    <property type="entry name" value="Thioredoxin_ResA/DsbE_sf"/>
</dbReference>
<dbReference type="GO" id="GO:0008961">
    <property type="term" value="F:phosphatidylglycerol-prolipoprotein diacylglyceryl transferase activity"/>
    <property type="evidence" value="ECO:0007669"/>
    <property type="project" value="InterPro"/>
</dbReference>
<gene>
    <name evidence="3" type="ORF">CEV33_4952</name>
</gene>
<accession>A0A256FS67</accession>
<organism evidence="3 4">
    <name type="scientific">Brucella grignonensis</name>
    <dbReference type="NCBI Taxonomy" id="94627"/>
    <lineage>
        <taxon>Bacteria</taxon>
        <taxon>Pseudomonadati</taxon>
        <taxon>Pseudomonadota</taxon>
        <taxon>Alphaproteobacteria</taxon>
        <taxon>Hyphomicrobiales</taxon>
        <taxon>Brucellaceae</taxon>
        <taxon>Brucella/Ochrobactrum group</taxon>
        <taxon>Brucella</taxon>
    </lineage>
</organism>
<dbReference type="Pfam" id="PF00578">
    <property type="entry name" value="AhpC-TSA"/>
    <property type="match status" value="1"/>
</dbReference>
<evidence type="ECO:0000256" key="1">
    <source>
        <dbReference type="ARBA" id="ARBA00023284"/>
    </source>
</evidence>
<sequence length="267" mass="28653">MNAVSIGPFVFATDQFAALLGIFAFTIVTSILSRRIDPVIGRWSTWALIGGLVAARLGHVALHWQSFLDEPWRVIAFWQGGFQPVAGLIGVVIVSALFIRSLRAGLGASAALGLAVVIWIGVAELTRATLGQPAPTIALQQMDGPPIAVSDVIGKPAVVNLWATWCPPCRREMPLLAEVAASRDDVSFLFVNQGEGTEKIRSYLTSEGLKLDRVLLDQSMQITRHYGAMGLPITLFLRADGTLASLHMGEISREALTANIEKLAGPS</sequence>
<dbReference type="GO" id="GO:0042158">
    <property type="term" value="P:lipoprotein biosynthetic process"/>
    <property type="evidence" value="ECO:0007669"/>
    <property type="project" value="InterPro"/>
</dbReference>
<dbReference type="InterPro" id="IPR001640">
    <property type="entry name" value="Lgt"/>
</dbReference>
<dbReference type="InterPro" id="IPR013766">
    <property type="entry name" value="Thioredoxin_domain"/>
</dbReference>
<dbReference type="PROSITE" id="PS51352">
    <property type="entry name" value="THIOREDOXIN_2"/>
    <property type="match status" value="1"/>
</dbReference>
<dbReference type="InterPro" id="IPR017937">
    <property type="entry name" value="Thioredoxin_CS"/>
</dbReference>
<dbReference type="Gene3D" id="3.40.30.10">
    <property type="entry name" value="Glutaredoxin"/>
    <property type="match status" value="1"/>
</dbReference>
<dbReference type="EMBL" id="NNRL01000143">
    <property type="protein sequence ID" value="OYR17722.1"/>
    <property type="molecule type" value="Genomic_DNA"/>
</dbReference>
<dbReference type="GO" id="GO:0015036">
    <property type="term" value="F:disulfide oxidoreductase activity"/>
    <property type="evidence" value="ECO:0007669"/>
    <property type="project" value="UniProtKB-ARBA"/>
</dbReference>
<dbReference type="Pfam" id="PF01790">
    <property type="entry name" value="LGT"/>
    <property type="match status" value="1"/>
</dbReference>
<dbReference type="AlphaFoldDB" id="A0A256FS67"/>
<dbReference type="Proteomes" id="UP000216478">
    <property type="component" value="Unassembled WGS sequence"/>
</dbReference>
<proteinExistence type="predicted"/>
<evidence type="ECO:0000259" key="2">
    <source>
        <dbReference type="PROSITE" id="PS51352"/>
    </source>
</evidence>
<dbReference type="InterPro" id="IPR036249">
    <property type="entry name" value="Thioredoxin-like_sf"/>
</dbReference>
<dbReference type="SUPFAM" id="SSF52833">
    <property type="entry name" value="Thioredoxin-like"/>
    <property type="match status" value="1"/>
</dbReference>
<dbReference type="PANTHER" id="PTHR42852">
    <property type="entry name" value="THIOL:DISULFIDE INTERCHANGE PROTEIN DSBE"/>
    <property type="match status" value="1"/>
</dbReference>
<dbReference type="GO" id="GO:0005886">
    <property type="term" value="C:plasma membrane"/>
    <property type="evidence" value="ECO:0007669"/>
    <property type="project" value="InterPro"/>
</dbReference>
<evidence type="ECO:0000313" key="3">
    <source>
        <dbReference type="EMBL" id="OYR17722.1"/>
    </source>
</evidence>
<reference evidence="3 4" key="1">
    <citation type="submission" date="2017-07" db="EMBL/GenBank/DDBJ databases">
        <title>Phylogenetic study on the rhizospheric bacterium Ochrobactrum sp. A44.</title>
        <authorList>
            <person name="Krzyzanowska D.M."/>
            <person name="Ossowicki A."/>
            <person name="Rajewska M."/>
            <person name="Maciag T."/>
            <person name="Kaczynski Z."/>
            <person name="Czerwicka M."/>
            <person name="Jafra S."/>
        </authorList>
    </citation>
    <scope>NUCLEOTIDE SEQUENCE [LARGE SCALE GENOMIC DNA]</scope>
    <source>
        <strain evidence="3 4">OgA9a</strain>
    </source>
</reference>
<evidence type="ECO:0000313" key="4">
    <source>
        <dbReference type="Proteomes" id="UP000216478"/>
    </source>
</evidence>
<protein>
    <submittedName>
        <fullName evidence="3">Thioredoxin-like family protein</fullName>
    </submittedName>
</protein>
<comment type="caution">
    <text evidence="3">The sequence shown here is derived from an EMBL/GenBank/DDBJ whole genome shotgun (WGS) entry which is preliminary data.</text>
</comment>
<dbReference type="OrthoDB" id="9799347at2"/>
<name>A0A256FS67_9HYPH</name>
<dbReference type="GO" id="GO:0016209">
    <property type="term" value="F:antioxidant activity"/>
    <property type="evidence" value="ECO:0007669"/>
    <property type="project" value="InterPro"/>
</dbReference>
<keyword evidence="4" id="KW-1185">Reference proteome</keyword>
<dbReference type="InterPro" id="IPR000866">
    <property type="entry name" value="AhpC/TSA"/>
</dbReference>
<dbReference type="CDD" id="cd02966">
    <property type="entry name" value="TlpA_like_family"/>
    <property type="match status" value="1"/>
</dbReference>
<dbReference type="RefSeq" id="WP_094538813.1">
    <property type="nucleotide sequence ID" value="NZ_JBHEER010000014.1"/>
</dbReference>